<name>A0ABU1AJY0_9BACT</name>
<dbReference type="InterPro" id="IPR041685">
    <property type="entry name" value="AAA_GajA/Old/RecF-like"/>
</dbReference>
<evidence type="ECO:0000313" key="4">
    <source>
        <dbReference type="EMBL" id="MDQ8195120.1"/>
    </source>
</evidence>
<dbReference type="PANTHER" id="PTHR43581">
    <property type="entry name" value="ATP/GTP PHOSPHATASE"/>
    <property type="match status" value="1"/>
</dbReference>
<dbReference type="PANTHER" id="PTHR43581:SF2">
    <property type="entry name" value="EXCINUCLEASE ATPASE SUBUNIT"/>
    <property type="match status" value="1"/>
</dbReference>
<dbReference type="EMBL" id="JARXIC010000018">
    <property type="protein sequence ID" value="MDQ8195120.1"/>
    <property type="molecule type" value="Genomic_DNA"/>
</dbReference>
<proteinExistence type="predicted"/>
<accession>A0ABU1AJY0</accession>
<sequence length="556" mass="62196">MAITRITIENFKGIADRVEVDLKPITVLFGANSAGKSTLLQAMLYLRELLERRNADADQLQASGSSIDLGGFQQLVHGHDKEGREVKIGVTVEVSDDGLPVIPVMDYRSDLADVNARSLIDNGLPGIKTVTVEVTVGWDFNEKRPLIRKYSVSLNGQDFVELIAESSQQAYLHHCRPTHRLLQSAFAEGGSNPYESTEIQLLYRYLERKCLIANKPEGFLLFKVPINSRSAIPNWQQPLLPAEETIDIRASAWDDEAKDAYKDYAWSQFILSHLAVGAGQAVLDELKKVCYIGPLRAIPKRNFSSLRSPREDRWADGMAAWDKLYHSATIPDGNGLVLATSEWLSDRLDLGYSLLSRKSYEVDEDSLALLTLERLSETAIDEDIEERLKAVLSEIYSSPLRASLSLYDARTGSTVAPCDIGVGVSQVIPVVVGSMVGDGNTICIEQPELHLHPAVQSRLGDLFIHSAITEDNKRFILESHSEHLMLRLLRRIRETTEEGEADVDYLGAVKPEHISVYYVNAGEHKTEMIPLRISEDGDFLDRWPNGFFEERESELF</sequence>
<dbReference type="Pfam" id="PF12476">
    <property type="entry name" value="DUF3696"/>
    <property type="match status" value="1"/>
</dbReference>
<evidence type="ECO:0000259" key="2">
    <source>
        <dbReference type="Pfam" id="PF13175"/>
    </source>
</evidence>
<keyword evidence="5" id="KW-1185">Reference proteome</keyword>
<evidence type="ECO:0000259" key="3">
    <source>
        <dbReference type="Pfam" id="PF13304"/>
    </source>
</evidence>
<dbReference type="InterPro" id="IPR003959">
    <property type="entry name" value="ATPase_AAA_core"/>
</dbReference>
<dbReference type="SUPFAM" id="SSF52540">
    <property type="entry name" value="P-loop containing nucleoside triphosphate hydrolases"/>
    <property type="match status" value="2"/>
</dbReference>
<evidence type="ECO:0000313" key="5">
    <source>
        <dbReference type="Proteomes" id="UP001243717"/>
    </source>
</evidence>
<dbReference type="Pfam" id="PF13175">
    <property type="entry name" value="AAA_15"/>
    <property type="match status" value="1"/>
</dbReference>
<evidence type="ECO:0000259" key="1">
    <source>
        <dbReference type="Pfam" id="PF12476"/>
    </source>
</evidence>
<feature type="domain" description="Endonuclease GajA/Old nuclease/RecF-like AAA" evidence="2">
    <location>
        <begin position="1"/>
        <end position="50"/>
    </location>
</feature>
<dbReference type="InterPro" id="IPR027417">
    <property type="entry name" value="P-loop_NTPase"/>
</dbReference>
<organism evidence="4 5">
    <name type="scientific">Thalassobacterium sedimentorum</name>
    <dbReference type="NCBI Taxonomy" id="3041258"/>
    <lineage>
        <taxon>Bacteria</taxon>
        <taxon>Pseudomonadati</taxon>
        <taxon>Verrucomicrobiota</taxon>
        <taxon>Opitutia</taxon>
        <taxon>Puniceicoccales</taxon>
        <taxon>Coraliomargaritaceae</taxon>
        <taxon>Thalassobacterium</taxon>
    </lineage>
</organism>
<dbReference type="RefSeq" id="WP_308985580.1">
    <property type="nucleotide sequence ID" value="NZ_JARXIC010000018.1"/>
</dbReference>
<dbReference type="Pfam" id="PF13304">
    <property type="entry name" value="AAA_21"/>
    <property type="match status" value="1"/>
</dbReference>
<dbReference type="Gene3D" id="3.40.50.300">
    <property type="entry name" value="P-loop containing nucleotide triphosphate hydrolases"/>
    <property type="match status" value="1"/>
</dbReference>
<feature type="domain" description="DUF3696" evidence="1">
    <location>
        <begin position="510"/>
        <end position="555"/>
    </location>
</feature>
<dbReference type="Proteomes" id="UP001243717">
    <property type="component" value="Unassembled WGS sequence"/>
</dbReference>
<feature type="domain" description="ATPase AAA-type core" evidence="3">
    <location>
        <begin position="440"/>
        <end position="485"/>
    </location>
</feature>
<gene>
    <name evidence="4" type="ORF">QEH59_11835</name>
</gene>
<comment type="caution">
    <text evidence="4">The sequence shown here is derived from an EMBL/GenBank/DDBJ whole genome shotgun (WGS) entry which is preliminary data.</text>
</comment>
<dbReference type="InterPro" id="IPR022532">
    <property type="entry name" value="DUF3696"/>
</dbReference>
<reference evidence="4 5" key="1">
    <citation type="submission" date="2023-04" db="EMBL/GenBank/DDBJ databases">
        <title>A novel bacteria isolated from coastal sediment.</title>
        <authorList>
            <person name="Liu X.-J."/>
            <person name="Du Z.-J."/>
        </authorList>
    </citation>
    <scope>NUCLEOTIDE SEQUENCE [LARGE SCALE GENOMIC DNA]</scope>
    <source>
        <strain evidence="4 5">SDUM461004</strain>
    </source>
</reference>
<dbReference type="InterPro" id="IPR051396">
    <property type="entry name" value="Bact_Antivir_Def_Nuclease"/>
</dbReference>
<protein>
    <submittedName>
        <fullName evidence="4">DUF3696 domain-containing protein</fullName>
    </submittedName>
</protein>